<gene>
    <name evidence="1" type="ORF">Edafosvirus2_47</name>
</gene>
<dbReference type="PROSITE" id="PS50088">
    <property type="entry name" value="ANK_REPEAT"/>
    <property type="match status" value="2"/>
</dbReference>
<dbReference type="Gene3D" id="1.25.40.20">
    <property type="entry name" value="Ankyrin repeat-containing domain"/>
    <property type="match status" value="2"/>
</dbReference>
<accession>A0A3G4ZSK0</accession>
<proteinExistence type="predicted"/>
<sequence>MSAQMIYAIKNKNMDIIDNLIYKKQNIDMVDNNNNSALIHAIQHKWIECGIKLIQCGSNPNIINNKNQSALSLSINYDLYDIVILLNKYKVYIRETEINLLVANDKYYDIIKNAICIYNFDISMLLITALTNRQIKNAKLLLDEKICNVNVRDQSTLQTPLMIAIKIKSLEMVNELIKKKCNLNIQDMNGWTALMYATCTKQVNIVELLLKHNCNIKLVSNLGTSALSIGCEMQNIEIVRMLCFAYIEQKDNSFEKFTITEVDKMINIKIIENFLNNHNIKFFSYNDEIKNIIKQNDNIFAKSFNSDLADLNIIEIIISYIIGQIK</sequence>
<dbReference type="InterPro" id="IPR002110">
    <property type="entry name" value="Ankyrin_rpt"/>
</dbReference>
<dbReference type="SMART" id="SM00248">
    <property type="entry name" value="ANK"/>
    <property type="match status" value="5"/>
</dbReference>
<dbReference type="SUPFAM" id="SSF48403">
    <property type="entry name" value="Ankyrin repeat"/>
    <property type="match status" value="1"/>
</dbReference>
<dbReference type="PANTHER" id="PTHR24120">
    <property type="entry name" value="GH07239P"/>
    <property type="match status" value="1"/>
</dbReference>
<protein>
    <submittedName>
        <fullName evidence="1">Uncharacterized protein</fullName>
    </submittedName>
</protein>
<dbReference type="PANTHER" id="PTHR24120:SF4">
    <property type="entry name" value="GH07239P"/>
    <property type="match status" value="1"/>
</dbReference>
<dbReference type="InterPro" id="IPR036770">
    <property type="entry name" value="Ankyrin_rpt-contain_sf"/>
</dbReference>
<name>A0A3G4ZSK0_9VIRU</name>
<dbReference type="Pfam" id="PF12796">
    <property type="entry name" value="Ank_2"/>
    <property type="match status" value="2"/>
</dbReference>
<dbReference type="EMBL" id="MK072067">
    <property type="protein sequence ID" value="AYV77868.1"/>
    <property type="molecule type" value="Genomic_DNA"/>
</dbReference>
<organism evidence="1">
    <name type="scientific">Edafosvirus sp</name>
    <dbReference type="NCBI Taxonomy" id="2487765"/>
    <lineage>
        <taxon>Viruses</taxon>
        <taxon>Varidnaviria</taxon>
        <taxon>Bamfordvirae</taxon>
        <taxon>Nucleocytoviricota</taxon>
        <taxon>Megaviricetes</taxon>
        <taxon>Imitervirales</taxon>
        <taxon>Mimiviridae</taxon>
        <taxon>Klosneuvirinae</taxon>
    </lineage>
</organism>
<evidence type="ECO:0000313" key="1">
    <source>
        <dbReference type="EMBL" id="AYV77868.1"/>
    </source>
</evidence>
<reference evidence="1" key="1">
    <citation type="submission" date="2018-10" db="EMBL/GenBank/DDBJ databases">
        <title>Hidden diversity of soil giant viruses.</title>
        <authorList>
            <person name="Schulz F."/>
            <person name="Alteio L."/>
            <person name="Goudeau D."/>
            <person name="Ryan E.M."/>
            <person name="Malmstrom R.R."/>
            <person name="Blanchard J."/>
            <person name="Woyke T."/>
        </authorList>
    </citation>
    <scope>NUCLEOTIDE SEQUENCE</scope>
    <source>
        <strain evidence="1">EDV1</strain>
    </source>
</reference>